<reference evidence="1 2" key="1">
    <citation type="submission" date="2022-11" db="EMBL/GenBank/DDBJ databases">
        <title>Minimal conservation of predation-associated metabolite biosynthetic gene clusters underscores biosynthetic potential of Myxococcota including descriptions for ten novel species: Archangium lansinium sp. nov., Myxococcus landrumus sp. nov., Nannocystis bai.</title>
        <authorList>
            <person name="Ahearne A."/>
            <person name="Stevens C."/>
            <person name="Phillips K."/>
        </authorList>
    </citation>
    <scope>NUCLEOTIDE SEQUENCE [LARGE SCALE GENOMIC DNA]</scope>
    <source>
        <strain evidence="1 2">MIWBW</strain>
    </source>
</reference>
<dbReference type="EMBL" id="JAPNKA010000001">
    <property type="protein sequence ID" value="MCY1077182.1"/>
    <property type="molecule type" value="Genomic_DNA"/>
</dbReference>
<evidence type="ECO:0008006" key="3">
    <source>
        <dbReference type="Google" id="ProtNLM"/>
    </source>
</evidence>
<dbReference type="PROSITE" id="PS51257">
    <property type="entry name" value="PROKAR_LIPOPROTEIN"/>
    <property type="match status" value="1"/>
</dbReference>
<dbReference type="Gene3D" id="2.130.10.10">
    <property type="entry name" value="YVTN repeat-like/Quinoprotein amine dehydrogenase"/>
    <property type="match status" value="1"/>
</dbReference>
<dbReference type="RefSeq" id="WP_267536031.1">
    <property type="nucleotide sequence ID" value="NZ_JAPNKA010000001.1"/>
</dbReference>
<dbReference type="SUPFAM" id="SSF50974">
    <property type="entry name" value="Nitrous oxide reductase, N-terminal domain"/>
    <property type="match status" value="1"/>
</dbReference>
<dbReference type="InterPro" id="IPR011045">
    <property type="entry name" value="N2O_reductase_N"/>
</dbReference>
<evidence type="ECO:0000313" key="2">
    <source>
        <dbReference type="Proteomes" id="UP001207654"/>
    </source>
</evidence>
<dbReference type="InterPro" id="IPR015943">
    <property type="entry name" value="WD40/YVTN_repeat-like_dom_sf"/>
</dbReference>
<name>A0ABT4A8C0_9BACT</name>
<comment type="caution">
    <text evidence="1">The sequence shown here is derived from an EMBL/GenBank/DDBJ whole genome shotgun (WGS) entry which is preliminary data.</text>
</comment>
<proteinExistence type="predicted"/>
<keyword evidence="2" id="KW-1185">Reference proteome</keyword>
<dbReference type="Proteomes" id="UP001207654">
    <property type="component" value="Unassembled WGS sequence"/>
</dbReference>
<sequence length="485" mass="51192">MRPLLLSLALLFTACTQTDERLPPSDRFVYPSGIAYRPGSVSGNTNGVLYVSSANFDRCFDWGSVMAVDLDRVAGSSGEALLPLGSYTDPTAAPAELGQLHIAPESRRYIQSFAGEMALWEPAGASPRLFIPARADGNYLHYIDIPAPTQLSCVGNADADNCIQGALSLTTGISGQQDGLPRAEAPFSVFVDTFGIPNNADKTGARLWVTHLNPADSPELSRLNYETYAVDLSAATPGVSSSDFHPLSLSGFPEGGASSVVADERYVFVTGRLNGNRISDTSLSRRFLVRVLDKQNLSNNLLIEPGLDLAFSASEARGLALTPPVASQPRRLYVAVRDPDSLLIVDVKGIEKESASPSLTVVGAVPLPGGPTQVTLVSRGASRSALVLVSCSDAGVVAIYDPDVGQVVAQVSVGQQSGTQSSQPFGLAFQQAGNAARIFASNFGDGRVSVIDIADLNNPQLARLVAWLGVRQDVGQSAQCQEEQL</sequence>
<accession>A0ABT4A8C0</accession>
<organism evidence="1 2">
    <name type="scientific">Archangium lansingense</name>
    <dbReference type="NCBI Taxonomy" id="2995310"/>
    <lineage>
        <taxon>Bacteria</taxon>
        <taxon>Pseudomonadati</taxon>
        <taxon>Myxococcota</taxon>
        <taxon>Myxococcia</taxon>
        <taxon>Myxococcales</taxon>
        <taxon>Cystobacterineae</taxon>
        <taxon>Archangiaceae</taxon>
        <taxon>Archangium</taxon>
    </lineage>
</organism>
<gene>
    <name evidence="1" type="ORF">OV287_22155</name>
</gene>
<evidence type="ECO:0000313" key="1">
    <source>
        <dbReference type="EMBL" id="MCY1077182.1"/>
    </source>
</evidence>
<protein>
    <recommendedName>
        <fullName evidence="3">Lipoprotein</fullName>
    </recommendedName>
</protein>